<dbReference type="InterPro" id="IPR043502">
    <property type="entry name" value="DNA/RNA_pol_sf"/>
</dbReference>
<dbReference type="Pfam" id="PF17919">
    <property type="entry name" value="RT_RNaseH_2"/>
    <property type="match status" value="1"/>
</dbReference>
<feature type="domain" description="Reverse transcriptase/retrotransposon-derived protein RNase H-like" evidence="2">
    <location>
        <begin position="46"/>
        <end position="76"/>
    </location>
</feature>
<evidence type="ECO:0000256" key="1">
    <source>
        <dbReference type="ARBA" id="ARBA00023268"/>
    </source>
</evidence>
<evidence type="ECO:0000313" key="4">
    <source>
        <dbReference type="Proteomes" id="UP001054945"/>
    </source>
</evidence>
<keyword evidence="3" id="KW-0695">RNA-directed DNA polymerase</keyword>
<keyword evidence="3" id="KW-0548">Nucleotidyltransferase</keyword>
<sequence>MNPSHAHLTGITTEFRFISIQRLPFGLKNAGASFQKTYEHFPYGVNLPDFDKPFAICTDASKYSLGAVLVQEDESGVSTPQFPLLLENLDPRKNILWWKGGSGSGFGINHFKNYLYGSHFFVYCDQQCLSKLMKLKDQRRVLPDGYLPYSNIHTQSSIKPGRLNLMADYLSRAKYSIIMKTKK</sequence>
<dbReference type="InterPro" id="IPR041577">
    <property type="entry name" value="RT_RNaseH_2"/>
</dbReference>
<keyword evidence="1" id="KW-0511">Multifunctional enzyme</keyword>
<dbReference type="SUPFAM" id="SSF56672">
    <property type="entry name" value="DNA/RNA polymerases"/>
    <property type="match status" value="1"/>
</dbReference>
<dbReference type="Proteomes" id="UP001054945">
    <property type="component" value="Unassembled WGS sequence"/>
</dbReference>
<dbReference type="GO" id="GO:0003964">
    <property type="term" value="F:RNA-directed DNA polymerase activity"/>
    <property type="evidence" value="ECO:0007669"/>
    <property type="project" value="UniProtKB-KW"/>
</dbReference>
<dbReference type="PANTHER" id="PTHR37984:SF5">
    <property type="entry name" value="PROTEIN NYNRIN-LIKE"/>
    <property type="match status" value="1"/>
</dbReference>
<reference evidence="3 4" key="1">
    <citation type="submission" date="2021-06" db="EMBL/GenBank/DDBJ databases">
        <title>Caerostris extrusa draft genome.</title>
        <authorList>
            <person name="Kono N."/>
            <person name="Arakawa K."/>
        </authorList>
    </citation>
    <scope>NUCLEOTIDE SEQUENCE [LARGE SCALE GENOMIC DNA]</scope>
</reference>
<dbReference type="AlphaFoldDB" id="A0AAV4WB25"/>
<organism evidence="3 4">
    <name type="scientific">Caerostris extrusa</name>
    <name type="common">Bark spider</name>
    <name type="synonym">Caerostris bankana</name>
    <dbReference type="NCBI Taxonomy" id="172846"/>
    <lineage>
        <taxon>Eukaryota</taxon>
        <taxon>Metazoa</taxon>
        <taxon>Ecdysozoa</taxon>
        <taxon>Arthropoda</taxon>
        <taxon>Chelicerata</taxon>
        <taxon>Arachnida</taxon>
        <taxon>Araneae</taxon>
        <taxon>Araneomorphae</taxon>
        <taxon>Entelegynae</taxon>
        <taxon>Araneoidea</taxon>
        <taxon>Araneidae</taxon>
        <taxon>Caerostris</taxon>
    </lineage>
</organism>
<dbReference type="EMBL" id="BPLR01015844">
    <property type="protein sequence ID" value="GIY79079.1"/>
    <property type="molecule type" value="Genomic_DNA"/>
</dbReference>
<dbReference type="InterPro" id="IPR050951">
    <property type="entry name" value="Retrovirus_Pol_polyprotein"/>
</dbReference>
<keyword evidence="3" id="KW-0808">Transferase</keyword>
<proteinExistence type="predicted"/>
<dbReference type="PANTHER" id="PTHR37984">
    <property type="entry name" value="PROTEIN CBG26694"/>
    <property type="match status" value="1"/>
</dbReference>
<keyword evidence="4" id="KW-1185">Reference proteome</keyword>
<evidence type="ECO:0000259" key="2">
    <source>
        <dbReference type="Pfam" id="PF17919"/>
    </source>
</evidence>
<accession>A0AAV4WB25</accession>
<evidence type="ECO:0000313" key="3">
    <source>
        <dbReference type="EMBL" id="GIY79079.1"/>
    </source>
</evidence>
<name>A0AAV4WB25_CAEEX</name>
<comment type="caution">
    <text evidence="3">The sequence shown here is derived from an EMBL/GenBank/DDBJ whole genome shotgun (WGS) entry which is preliminary data.</text>
</comment>
<gene>
    <name evidence="3" type="primary">Tf2-9_48</name>
    <name evidence="3" type="ORF">CEXT_388551</name>
</gene>
<protein>
    <submittedName>
        <fullName evidence="3">Reverse transcriptase</fullName>
    </submittedName>
</protein>